<dbReference type="PROSITE" id="PS51767">
    <property type="entry name" value="PEPTIDASE_A1"/>
    <property type="match status" value="1"/>
</dbReference>
<comment type="caution">
    <text evidence="3">The sequence shown here is derived from an EMBL/GenBank/DDBJ whole genome shotgun (WGS) entry which is preliminary data.</text>
</comment>
<dbReference type="Proteomes" id="UP000813462">
    <property type="component" value="Unassembled WGS sequence"/>
</dbReference>
<dbReference type="PANTHER" id="PTHR13683:SF750">
    <property type="entry name" value="ASPARTYL PROTEASE AED1"/>
    <property type="match status" value="1"/>
</dbReference>
<evidence type="ECO:0000313" key="3">
    <source>
        <dbReference type="EMBL" id="KAH7523923.1"/>
    </source>
</evidence>
<gene>
    <name evidence="3" type="ORF">FEM48_Zijuj06G0063600</name>
</gene>
<dbReference type="PANTHER" id="PTHR13683">
    <property type="entry name" value="ASPARTYL PROTEASES"/>
    <property type="match status" value="1"/>
</dbReference>
<proteinExistence type="inferred from homology"/>
<dbReference type="Pfam" id="PF00026">
    <property type="entry name" value="Asp"/>
    <property type="match status" value="1"/>
</dbReference>
<dbReference type="InterPro" id="IPR021109">
    <property type="entry name" value="Peptidase_aspartic_dom_sf"/>
</dbReference>
<protein>
    <recommendedName>
        <fullName evidence="2">Peptidase A1 domain-containing protein</fullName>
    </recommendedName>
</protein>
<name>A0A978V7N8_ZIZJJ</name>
<organism evidence="3 4">
    <name type="scientific">Ziziphus jujuba var. spinosa</name>
    <dbReference type="NCBI Taxonomy" id="714518"/>
    <lineage>
        <taxon>Eukaryota</taxon>
        <taxon>Viridiplantae</taxon>
        <taxon>Streptophyta</taxon>
        <taxon>Embryophyta</taxon>
        <taxon>Tracheophyta</taxon>
        <taxon>Spermatophyta</taxon>
        <taxon>Magnoliopsida</taxon>
        <taxon>eudicotyledons</taxon>
        <taxon>Gunneridae</taxon>
        <taxon>Pentapetalae</taxon>
        <taxon>rosids</taxon>
        <taxon>fabids</taxon>
        <taxon>Rosales</taxon>
        <taxon>Rhamnaceae</taxon>
        <taxon>Paliureae</taxon>
        <taxon>Ziziphus</taxon>
    </lineage>
</organism>
<evidence type="ECO:0000256" key="1">
    <source>
        <dbReference type="ARBA" id="ARBA00007447"/>
    </source>
</evidence>
<reference evidence="3" key="1">
    <citation type="journal article" date="2021" name="Front. Plant Sci.">
        <title>Chromosome-Scale Genome Assembly for Chinese Sour Jujube and Insights Into Its Genome Evolution and Domestication Signature.</title>
        <authorList>
            <person name="Shen L.-Y."/>
            <person name="Luo H."/>
            <person name="Wang X.-L."/>
            <person name="Wang X.-M."/>
            <person name="Qiu X.-J."/>
            <person name="Liu H."/>
            <person name="Zhou S.-S."/>
            <person name="Jia K.-H."/>
            <person name="Nie S."/>
            <person name="Bao Y.-T."/>
            <person name="Zhang R.-G."/>
            <person name="Yun Q.-Z."/>
            <person name="Chai Y.-H."/>
            <person name="Lu J.-Y."/>
            <person name="Li Y."/>
            <person name="Zhao S.-W."/>
            <person name="Mao J.-F."/>
            <person name="Jia S.-G."/>
            <person name="Mao Y.-M."/>
        </authorList>
    </citation>
    <scope>NUCLEOTIDE SEQUENCE</scope>
    <source>
        <strain evidence="3">AT0</strain>
        <tissue evidence="3">Leaf</tissue>
    </source>
</reference>
<dbReference type="GO" id="GO:0004190">
    <property type="term" value="F:aspartic-type endopeptidase activity"/>
    <property type="evidence" value="ECO:0007669"/>
    <property type="project" value="InterPro"/>
</dbReference>
<dbReference type="SUPFAM" id="SSF50630">
    <property type="entry name" value="Acid proteases"/>
    <property type="match status" value="1"/>
</dbReference>
<dbReference type="EMBL" id="JAEACU010000006">
    <property type="protein sequence ID" value="KAH7523923.1"/>
    <property type="molecule type" value="Genomic_DNA"/>
</dbReference>
<evidence type="ECO:0000313" key="4">
    <source>
        <dbReference type="Proteomes" id="UP000813462"/>
    </source>
</evidence>
<feature type="domain" description="Peptidase A1" evidence="2">
    <location>
        <begin position="1"/>
        <end position="142"/>
    </location>
</feature>
<dbReference type="InterPro" id="IPR033121">
    <property type="entry name" value="PEPTIDASE_A1"/>
</dbReference>
<dbReference type="AlphaFoldDB" id="A0A978V7N8"/>
<dbReference type="Gene3D" id="2.40.70.10">
    <property type="entry name" value="Acid Proteases"/>
    <property type="match status" value="1"/>
</dbReference>
<accession>A0A978V7N8</accession>
<comment type="similarity">
    <text evidence="1">Belongs to the peptidase A1 family.</text>
</comment>
<dbReference type="GO" id="GO:0006508">
    <property type="term" value="P:proteolysis"/>
    <property type="evidence" value="ECO:0007669"/>
    <property type="project" value="InterPro"/>
</dbReference>
<sequence length="142" mass="15694">MITLSPFDMFDDFLFGCGHNNQDAQKYNRIFSYCLPHTSGSTGYLTFGIDEKASSNIKYTSLTTLSVHDSFHGLRLQGIIVGRCQLSISALLFSFPGIVIDSGTVITRLPATGVQRLTIRVPETDEKLHVDNSCELIVGYLL</sequence>
<evidence type="ECO:0000259" key="2">
    <source>
        <dbReference type="PROSITE" id="PS51767"/>
    </source>
</evidence>
<dbReference type="InterPro" id="IPR001461">
    <property type="entry name" value="Aspartic_peptidase_A1"/>
</dbReference>